<evidence type="ECO:0000313" key="2">
    <source>
        <dbReference type="Proteomes" id="UP000639772"/>
    </source>
</evidence>
<proteinExistence type="predicted"/>
<protein>
    <submittedName>
        <fullName evidence="1">Uncharacterized protein</fullName>
    </submittedName>
</protein>
<reference evidence="1 2" key="1">
    <citation type="journal article" date="2020" name="Nat. Food">
        <title>A phased Vanilla planifolia genome enables genetic improvement of flavour and production.</title>
        <authorList>
            <person name="Hasing T."/>
            <person name="Tang H."/>
            <person name="Brym M."/>
            <person name="Khazi F."/>
            <person name="Huang T."/>
            <person name="Chambers A.H."/>
        </authorList>
    </citation>
    <scope>NUCLEOTIDE SEQUENCE [LARGE SCALE GENOMIC DNA]</scope>
    <source>
        <tissue evidence="1">Leaf</tissue>
    </source>
</reference>
<gene>
    <name evidence="1" type="ORF">HPP92_023299</name>
</gene>
<dbReference type="AlphaFoldDB" id="A0A835PXD2"/>
<comment type="caution">
    <text evidence="1">The sequence shown here is derived from an EMBL/GenBank/DDBJ whole genome shotgun (WGS) entry which is preliminary data.</text>
</comment>
<organism evidence="1 2">
    <name type="scientific">Vanilla planifolia</name>
    <name type="common">Vanilla</name>
    <dbReference type="NCBI Taxonomy" id="51239"/>
    <lineage>
        <taxon>Eukaryota</taxon>
        <taxon>Viridiplantae</taxon>
        <taxon>Streptophyta</taxon>
        <taxon>Embryophyta</taxon>
        <taxon>Tracheophyta</taxon>
        <taxon>Spermatophyta</taxon>
        <taxon>Magnoliopsida</taxon>
        <taxon>Liliopsida</taxon>
        <taxon>Asparagales</taxon>
        <taxon>Orchidaceae</taxon>
        <taxon>Vanilloideae</taxon>
        <taxon>Vanilleae</taxon>
        <taxon>Vanilla</taxon>
    </lineage>
</organism>
<dbReference type="EMBL" id="JADCNM010000012">
    <property type="protein sequence ID" value="KAG0460171.1"/>
    <property type="molecule type" value="Genomic_DNA"/>
</dbReference>
<accession>A0A835PXD2</accession>
<evidence type="ECO:0000313" key="1">
    <source>
        <dbReference type="EMBL" id="KAG0460171.1"/>
    </source>
</evidence>
<sequence length="72" mass="8200">MRDCHELQRSVGRVRWSFMLEGVEEFVCGIALFSPFKPRFLSPEVLVRSEDRLKITGGSEEISSRGIRAVDS</sequence>
<name>A0A835PXD2_VANPL</name>
<dbReference type="Proteomes" id="UP000639772">
    <property type="component" value="Chromosome 12"/>
</dbReference>